<dbReference type="EMBL" id="JASCTH010000031">
    <property type="protein sequence ID" value="MDI6104187.1"/>
    <property type="molecule type" value="Genomic_DNA"/>
</dbReference>
<dbReference type="RefSeq" id="WP_282765497.1">
    <property type="nucleotide sequence ID" value="NZ_JASCTH010000031.1"/>
</dbReference>
<keyword evidence="2" id="KW-1185">Reference proteome</keyword>
<evidence type="ECO:0000313" key="2">
    <source>
        <dbReference type="Proteomes" id="UP001241758"/>
    </source>
</evidence>
<reference evidence="1 2" key="1">
    <citation type="submission" date="2023-05" db="EMBL/GenBank/DDBJ databases">
        <title>Actinoplanes sp. NEAU-A12 genome sequencing.</title>
        <authorList>
            <person name="Wang Z.-S."/>
        </authorList>
    </citation>
    <scope>NUCLEOTIDE SEQUENCE [LARGE SCALE GENOMIC DNA]</scope>
    <source>
        <strain evidence="1 2">NEAU-A12</strain>
    </source>
</reference>
<protein>
    <submittedName>
        <fullName evidence="1">Uncharacterized protein</fullName>
    </submittedName>
</protein>
<proteinExistence type="predicted"/>
<sequence length="91" mass="10405">MDRSVNTTVHAYLRNLKSIAGRRSHVSRIVTQPHIAYGDTSAVSNAPRLQKKDHQLMPITEIFHGDDNFDGFSARIPVNTPNRSKCRRYDR</sequence>
<comment type="caution">
    <text evidence="1">The sequence shown here is derived from an EMBL/GenBank/DDBJ whole genome shotgun (WGS) entry which is preliminary data.</text>
</comment>
<gene>
    <name evidence="1" type="ORF">QLQ12_36915</name>
</gene>
<name>A0ABT6WWQ7_9ACTN</name>
<accession>A0ABT6WWQ7</accession>
<dbReference type="Proteomes" id="UP001241758">
    <property type="component" value="Unassembled WGS sequence"/>
</dbReference>
<evidence type="ECO:0000313" key="1">
    <source>
        <dbReference type="EMBL" id="MDI6104187.1"/>
    </source>
</evidence>
<organism evidence="1 2">
    <name type="scientific">Actinoplanes sandaracinus</name>
    <dbReference type="NCBI Taxonomy" id="3045177"/>
    <lineage>
        <taxon>Bacteria</taxon>
        <taxon>Bacillati</taxon>
        <taxon>Actinomycetota</taxon>
        <taxon>Actinomycetes</taxon>
        <taxon>Micromonosporales</taxon>
        <taxon>Micromonosporaceae</taxon>
        <taxon>Actinoplanes</taxon>
    </lineage>
</organism>